<dbReference type="InterPro" id="IPR010985">
    <property type="entry name" value="Ribbon_hlx_hlx"/>
</dbReference>
<evidence type="ECO:0000259" key="2">
    <source>
        <dbReference type="Pfam" id="PF01402"/>
    </source>
</evidence>
<sequence>MPGVKTAISLDEELLIKVNRLADELHVSRSKVFTLAVQDYLKKQENQSLLAQLNEAYEDFPGEEERGISKSMRSKHNKIVEPESW</sequence>
<dbReference type="EMBL" id="JACQWF010000137">
    <property type="protein sequence ID" value="MBI4595335.1"/>
    <property type="molecule type" value="Genomic_DNA"/>
</dbReference>
<feature type="region of interest" description="Disordered" evidence="1">
    <location>
        <begin position="61"/>
        <end position="85"/>
    </location>
</feature>
<dbReference type="Gene3D" id="1.10.1220.10">
    <property type="entry name" value="Met repressor-like"/>
    <property type="match status" value="1"/>
</dbReference>
<dbReference type="SUPFAM" id="SSF47598">
    <property type="entry name" value="Ribbon-helix-helix"/>
    <property type="match status" value="1"/>
</dbReference>
<protein>
    <submittedName>
        <fullName evidence="3">Ribbon-helix-helix protein, CopG family</fullName>
    </submittedName>
</protein>
<name>A0A933LPR3_UNCTE</name>
<evidence type="ECO:0000313" key="3">
    <source>
        <dbReference type="EMBL" id="MBI4595335.1"/>
    </source>
</evidence>
<evidence type="ECO:0000313" key="4">
    <source>
        <dbReference type="Proteomes" id="UP000772181"/>
    </source>
</evidence>
<comment type="caution">
    <text evidence="3">The sequence shown here is derived from an EMBL/GenBank/DDBJ whole genome shotgun (WGS) entry which is preliminary data.</text>
</comment>
<dbReference type="Proteomes" id="UP000772181">
    <property type="component" value="Unassembled WGS sequence"/>
</dbReference>
<dbReference type="Pfam" id="PF01402">
    <property type="entry name" value="RHH_1"/>
    <property type="match status" value="1"/>
</dbReference>
<organism evidence="3 4">
    <name type="scientific">Tectimicrobiota bacterium</name>
    <dbReference type="NCBI Taxonomy" id="2528274"/>
    <lineage>
        <taxon>Bacteria</taxon>
        <taxon>Pseudomonadati</taxon>
        <taxon>Nitrospinota/Tectimicrobiota group</taxon>
        <taxon>Candidatus Tectimicrobiota</taxon>
    </lineage>
</organism>
<evidence type="ECO:0000256" key="1">
    <source>
        <dbReference type="SAM" id="MobiDB-lite"/>
    </source>
</evidence>
<dbReference type="InterPro" id="IPR002145">
    <property type="entry name" value="CopG"/>
</dbReference>
<reference evidence="3" key="1">
    <citation type="submission" date="2020-07" db="EMBL/GenBank/DDBJ databases">
        <title>Huge and variable diversity of episymbiotic CPR bacteria and DPANN archaea in groundwater ecosystems.</title>
        <authorList>
            <person name="He C.Y."/>
            <person name="Keren R."/>
            <person name="Whittaker M."/>
            <person name="Farag I.F."/>
            <person name="Doudna J."/>
            <person name="Cate J.H.D."/>
            <person name="Banfield J.F."/>
        </authorList>
    </citation>
    <scope>NUCLEOTIDE SEQUENCE</scope>
    <source>
        <strain evidence="3">NC_groundwater_1482_Ag_S-0.65um_47_24</strain>
    </source>
</reference>
<gene>
    <name evidence="3" type="ORF">HY730_03045</name>
</gene>
<dbReference type="AlphaFoldDB" id="A0A933LPR3"/>
<dbReference type="InterPro" id="IPR013321">
    <property type="entry name" value="Arc_rbn_hlx_hlx"/>
</dbReference>
<proteinExistence type="predicted"/>
<dbReference type="GO" id="GO:0006355">
    <property type="term" value="P:regulation of DNA-templated transcription"/>
    <property type="evidence" value="ECO:0007669"/>
    <property type="project" value="InterPro"/>
</dbReference>
<feature type="domain" description="Ribbon-helix-helix protein CopG" evidence="2">
    <location>
        <begin position="6"/>
        <end position="44"/>
    </location>
</feature>
<accession>A0A933LPR3</accession>